<dbReference type="GO" id="GO:0016846">
    <property type="term" value="F:carbon-sulfur lyase activity"/>
    <property type="evidence" value="ECO:0007669"/>
    <property type="project" value="InterPro"/>
</dbReference>
<dbReference type="AlphaFoldDB" id="A0A0G0A241"/>
<dbReference type="Proteomes" id="UP000034112">
    <property type="component" value="Unassembled WGS sequence"/>
</dbReference>
<dbReference type="OMA" id="MRCHCID"/>
<dbReference type="Pfam" id="PF04828">
    <property type="entry name" value="GFA"/>
    <property type="match status" value="1"/>
</dbReference>
<dbReference type="InterPro" id="IPR006913">
    <property type="entry name" value="CENP-V/GFA"/>
</dbReference>
<evidence type="ECO:0000256" key="1">
    <source>
        <dbReference type="ARBA" id="ARBA00005495"/>
    </source>
</evidence>
<evidence type="ECO:0000313" key="6">
    <source>
        <dbReference type="EMBL" id="KKP06372.1"/>
    </source>
</evidence>
<sequence length="140" mass="15446">MVESTCLCGTNRVSFEGDIIVRMRCHCIDCRKFSGSTNTNNILLPLEGFKVLQGTLKTYAKEVASGNTMTSYFCGDCGSTLYRMSSFNDTVAAVMIGGVDGLETIEKGKADIELFVKNRPSWMKAIEDANQEQGTWLPKH</sequence>
<name>A0A0G0A241_TRIHA</name>
<keyword evidence="2" id="KW-0479">Metal-binding</keyword>
<dbReference type="OrthoDB" id="428768at2759"/>
<comment type="caution">
    <text evidence="6">The sequence shown here is derived from an EMBL/GenBank/DDBJ whole genome shotgun (WGS) entry which is preliminary data.</text>
</comment>
<dbReference type="PANTHER" id="PTHR33337:SF30">
    <property type="entry name" value="DUF636 DOMAIN PROTEIN (AFU_ORTHOLOGUE AFUA_1G03180)"/>
    <property type="match status" value="1"/>
</dbReference>
<evidence type="ECO:0000256" key="4">
    <source>
        <dbReference type="ARBA" id="ARBA00023239"/>
    </source>
</evidence>
<evidence type="ECO:0000256" key="3">
    <source>
        <dbReference type="ARBA" id="ARBA00022833"/>
    </source>
</evidence>
<evidence type="ECO:0000313" key="7">
    <source>
        <dbReference type="Proteomes" id="UP000034112"/>
    </source>
</evidence>
<keyword evidence="4" id="KW-0456">Lyase</keyword>
<proteinExistence type="inferred from homology"/>
<gene>
    <name evidence="6" type="ORF">THAR02_01520</name>
</gene>
<dbReference type="EMBL" id="JOKZ01000027">
    <property type="protein sequence ID" value="KKP06372.1"/>
    <property type="molecule type" value="Genomic_DNA"/>
</dbReference>
<dbReference type="GO" id="GO:0046872">
    <property type="term" value="F:metal ion binding"/>
    <property type="evidence" value="ECO:0007669"/>
    <property type="project" value="UniProtKB-KW"/>
</dbReference>
<accession>A0A0G0A241</accession>
<keyword evidence="3" id="KW-0862">Zinc</keyword>
<dbReference type="Gene3D" id="3.90.1590.10">
    <property type="entry name" value="glutathione-dependent formaldehyde- activating enzyme (gfa)"/>
    <property type="match status" value="1"/>
</dbReference>
<dbReference type="SUPFAM" id="SSF51316">
    <property type="entry name" value="Mss4-like"/>
    <property type="match status" value="1"/>
</dbReference>
<feature type="domain" description="CENP-V/GFA" evidence="5">
    <location>
        <begin position="2"/>
        <end position="106"/>
    </location>
</feature>
<reference evidence="7" key="1">
    <citation type="journal article" date="2015" name="Genome Announc.">
        <title>Draft whole-genome sequence of the biocontrol agent Trichoderma harzianum T6776.</title>
        <authorList>
            <person name="Baroncelli R."/>
            <person name="Piaggeschi G."/>
            <person name="Fiorini L."/>
            <person name="Bertolini E."/>
            <person name="Zapparata A."/>
            <person name="Pe M.E."/>
            <person name="Sarrocco S."/>
            <person name="Vannacci G."/>
        </authorList>
    </citation>
    <scope>NUCLEOTIDE SEQUENCE [LARGE SCALE GENOMIC DNA]</scope>
    <source>
        <strain evidence="7">T6776</strain>
    </source>
</reference>
<dbReference type="PANTHER" id="PTHR33337">
    <property type="entry name" value="GFA DOMAIN-CONTAINING PROTEIN"/>
    <property type="match status" value="1"/>
</dbReference>
<dbReference type="InterPro" id="IPR011057">
    <property type="entry name" value="Mss4-like_sf"/>
</dbReference>
<dbReference type="PROSITE" id="PS51891">
    <property type="entry name" value="CENP_V_GFA"/>
    <property type="match status" value="1"/>
</dbReference>
<protein>
    <submittedName>
        <fullName evidence="6">DUF636 domain-containing protein</fullName>
    </submittedName>
</protein>
<comment type="similarity">
    <text evidence="1">Belongs to the Gfa family.</text>
</comment>
<organism evidence="6 7">
    <name type="scientific">Trichoderma harzianum</name>
    <name type="common">Hypocrea lixii</name>
    <dbReference type="NCBI Taxonomy" id="5544"/>
    <lineage>
        <taxon>Eukaryota</taxon>
        <taxon>Fungi</taxon>
        <taxon>Dikarya</taxon>
        <taxon>Ascomycota</taxon>
        <taxon>Pezizomycotina</taxon>
        <taxon>Sordariomycetes</taxon>
        <taxon>Hypocreomycetidae</taxon>
        <taxon>Hypocreales</taxon>
        <taxon>Hypocreaceae</taxon>
        <taxon>Trichoderma</taxon>
    </lineage>
</organism>
<evidence type="ECO:0000256" key="2">
    <source>
        <dbReference type="ARBA" id="ARBA00022723"/>
    </source>
</evidence>
<evidence type="ECO:0000259" key="5">
    <source>
        <dbReference type="PROSITE" id="PS51891"/>
    </source>
</evidence>